<gene>
    <name evidence="2" type="ORF">L195_g000256</name>
</gene>
<proteinExistence type="predicted"/>
<feature type="transmembrane region" description="Helical" evidence="1">
    <location>
        <begin position="6"/>
        <end position="25"/>
    </location>
</feature>
<evidence type="ECO:0000313" key="3">
    <source>
        <dbReference type="Proteomes" id="UP000236291"/>
    </source>
</evidence>
<reference evidence="2 3" key="2">
    <citation type="journal article" date="2017" name="Front. Plant Sci.">
        <title>Gene Classification and Mining of Molecular Markers Useful in Red Clover (Trifolium pratense) Breeding.</title>
        <authorList>
            <person name="Istvanek J."/>
            <person name="Dluhosova J."/>
            <person name="Dluhos P."/>
            <person name="Patkova L."/>
            <person name="Nedelnik J."/>
            <person name="Repkova J."/>
        </authorList>
    </citation>
    <scope>NUCLEOTIDE SEQUENCE [LARGE SCALE GENOMIC DNA]</scope>
    <source>
        <strain evidence="3">cv. Tatra</strain>
        <tissue evidence="2">Young leaves</tissue>
    </source>
</reference>
<comment type="caution">
    <text evidence="2">The sequence shown here is derived from an EMBL/GenBank/DDBJ whole genome shotgun (WGS) entry which is preliminary data.</text>
</comment>
<reference evidence="2 3" key="1">
    <citation type="journal article" date="2014" name="Am. J. Bot.">
        <title>Genome assembly and annotation for red clover (Trifolium pratense; Fabaceae).</title>
        <authorList>
            <person name="Istvanek J."/>
            <person name="Jaros M."/>
            <person name="Krenek A."/>
            <person name="Repkova J."/>
        </authorList>
    </citation>
    <scope>NUCLEOTIDE SEQUENCE [LARGE SCALE GENOMIC DNA]</scope>
    <source>
        <strain evidence="3">cv. Tatra</strain>
        <tissue evidence="2">Young leaves</tissue>
    </source>
</reference>
<dbReference type="AlphaFoldDB" id="A0A2K3NLD3"/>
<accession>A0A2K3NLD3</accession>
<sequence>MILFRPAPGVAVVPFFGAPFFFGWFDTGFGFTRLRVLCLGSVQADGGVGDNLAADPTVVLEWCSKWGFRGCGRGDRSRRRLFGGGLRAETHLHMFSFYRCPHQLLTQGAVFGF</sequence>
<organism evidence="2 3">
    <name type="scientific">Trifolium pratense</name>
    <name type="common">Red clover</name>
    <dbReference type="NCBI Taxonomy" id="57577"/>
    <lineage>
        <taxon>Eukaryota</taxon>
        <taxon>Viridiplantae</taxon>
        <taxon>Streptophyta</taxon>
        <taxon>Embryophyta</taxon>
        <taxon>Tracheophyta</taxon>
        <taxon>Spermatophyta</taxon>
        <taxon>Magnoliopsida</taxon>
        <taxon>eudicotyledons</taxon>
        <taxon>Gunneridae</taxon>
        <taxon>Pentapetalae</taxon>
        <taxon>rosids</taxon>
        <taxon>fabids</taxon>
        <taxon>Fabales</taxon>
        <taxon>Fabaceae</taxon>
        <taxon>Papilionoideae</taxon>
        <taxon>50 kb inversion clade</taxon>
        <taxon>NPAAA clade</taxon>
        <taxon>Hologalegina</taxon>
        <taxon>IRL clade</taxon>
        <taxon>Trifolieae</taxon>
        <taxon>Trifolium</taxon>
    </lineage>
</organism>
<keyword evidence="1" id="KW-1133">Transmembrane helix</keyword>
<name>A0A2K3NLD3_TRIPR</name>
<evidence type="ECO:0000313" key="2">
    <source>
        <dbReference type="EMBL" id="PNY03846.1"/>
    </source>
</evidence>
<dbReference type="Proteomes" id="UP000236291">
    <property type="component" value="Unassembled WGS sequence"/>
</dbReference>
<protein>
    <submittedName>
        <fullName evidence="2">Uncharacterized protein</fullName>
    </submittedName>
</protein>
<keyword evidence="1" id="KW-0472">Membrane</keyword>
<keyword evidence="1" id="KW-0812">Transmembrane</keyword>
<dbReference type="EMBL" id="ASHM01000084">
    <property type="protein sequence ID" value="PNY03846.1"/>
    <property type="molecule type" value="Genomic_DNA"/>
</dbReference>
<evidence type="ECO:0000256" key="1">
    <source>
        <dbReference type="SAM" id="Phobius"/>
    </source>
</evidence>